<gene>
    <name evidence="1" type="ORF">AYL99_06487</name>
</gene>
<organism evidence="1 2">
    <name type="scientific">Fonsecaea erecta</name>
    <dbReference type="NCBI Taxonomy" id="1367422"/>
    <lineage>
        <taxon>Eukaryota</taxon>
        <taxon>Fungi</taxon>
        <taxon>Dikarya</taxon>
        <taxon>Ascomycota</taxon>
        <taxon>Pezizomycotina</taxon>
        <taxon>Eurotiomycetes</taxon>
        <taxon>Chaetothyriomycetidae</taxon>
        <taxon>Chaetothyriales</taxon>
        <taxon>Herpotrichiellaceae</taxon>
        <taxon>Fonsecaea</taxon>
    </lineage>
</organism>
<reference evidence="1 2" key="1">
    <citation type="submission" date="2016-04" db="EMBL/GenBank/DDBJ databases">
        <title>Draft genome of Fonsecaea erecta CBS 125763.</title>
        <authorList>
            <person name="Weiss V.A."/>
            <person name="Vicente V.A."/>
            <person name="Raittz R.T."/>
            <person name="Moreno L.F."/>
            <person name="De Souza E.M."/>
            <person name="Pedrosa F.O."/>
            <person name="Steffens M.B."/>
            <person name="Faoro H."/>
            <person name="Tadra-Sfeir M.Z."/>
            <person name="Najafzadeh M.J."/>
            <person name="Felipe M.S."/>
            <person name="Teixeira M."/>
            <person name="Sun J."/>
            <person name="Xi L."/>
            <person name="Gomes R."/>
            <person name="De Azevedo C.M."/>
            <person name="Salgado C.G."/>
            <person name="Da Silva M.B."/>
            <person name="Nascimento M.F."/>
            <person name="Queiroz-Telles F."/>
            <person name="Attili D.S."/>
            <person name="Gorbushina A."/>
        </authorList>
    </citation>
    <scope>NUCLEOTIDE SEQUENCE [LARGE SCALE GENOMIC DNA]</scope>
    <source>
        <strain evidence="1 2">CBS 125763</strain>
    </source>
</reference>
<name>A0A178ZHA4_9EURO</name>
<dbReference type="OrthoDB" id="4111629at2759"/>
<keyword evidence="2" id="KW-1185">Reference proteome</keyword>
<dbReference type="Proteomes" id="UP000078343">
    <property type="component" value="Unassembled WGS sequence"/>
</dbReference>
<comment type="caution">
    <text evidence="1">The sequence shown here is derived from an EMBL/GenBank/DDBJ whole genome shotgun (WGS) entry which is preliminary data.</text>
</comment>
<accession>A0A178ZHA4</accession>
<proteinExistence type="predicted"/>
<evidence type="ECO:0000313" key="1">
    <source>
        <dbReference type="EMBL" id="OAP59189.1"/>
    </source>
</evidence>
<dbReference type="AlphaFoldDB" id="A0A178ZHA4"/>
<dbReference type="RefSeq" id="XP_018692556.1">
    <property type="nucleotide sequence ID" value="XM_018837996.1"/>
</dbReference>
<dbReference type="GeneID" id="30010655"/>
<evidence type="ECO:0000313" key="2">
    <source>
        <dbReference type="Proteomes" id="UP000078343"/>
    </source>
</evidence>
<protein>
    <submittedName>
        <fullName evidence="1">Uncharacterized protein</fullName>
    </submittedName>
</protein>
<dbReference type="EMBL" id="LVYI01000005">
    <property type="protein sequence ID" value="OAP59189.1"/>
    <property type="molecule type" value="Genomic_DNA"/>
</dbReference>
<sequence>MLALKSMRLPYSAADPRHTTKAKIQLPSEVLDVVAELLYESSCRQLSSLLPFSLVAHHFRKSALPFLFGTVSHVIRDRPDQRGYGLLRCLLDDCHLLGYVHTLHFQRPLEIPDLEGREHTPWATGRDQFDSDLEVVRQSLPFMHRLRRIRLDCSAAAAYEVLQILGDDQQYEVIIDHLYTSSRWPDLIQATTAMVSLAERHRLALGAFAAPPFQYPEPDQSVYDAISRAAAVNLHMDWLLCGFGADGSDTPPRLNESPVWTELRLTVARHDDNEGRLIGGLLSSVIPWTNLRRLSLEWVSDAPINEFIYRSAPRLIHLQALRLHADNPLHYHPRCLHVESRPFGLPNDTRRPFVIDFTQLTELRELEIDGICNHIPIADLVGSNLRRLRLHCAEYPSSVQSKQSQRTHTDILTAAKLAPKLERLELDVGYLEHLWHPTAIPAVDVQVEQYAFLNALTKFQHLRFLRLFPPFTARSYLRTESRLEPRLPVSDDQAIRIFERLHSECPSLQLLSIAAVPSFVDVNTMYWEVTRLGVQTVLETGHRARNYKNRQIWIGQRRIRSEIKRFNTPQIYLPDSDGWMLTRNDLHDVRQIPPFMLE</sequence>